<dbReference type="EMBL" id="JAENIM010000043">
    <property type="protein sequence ID" value="MBK1792085.1"/>
    <property type="molecule type" value="Genomic_DNA"/>
</dbReference>
<dbReference type="InterPro" id="IPR046516">
    <property type="entry name" value="DUF6694"/>
</dbReference>
<dbReference type="Pfam" id="PF20404">
    <property type="entry name" value="DUF6694"/>
    <property type="match status" value="1"/>
</dbReference>
<dbReference type="AlphaFoldDB" id="A0A8J7SMH7"/>
<reference evidence="1" key="1">
    <citation type="submission" date="2021-01" db="EMBL/GenBank/DDBJ databases">
        <title>Modified the classification status of verrucomicrobia.</title>
        <authorList>
            <person name="Feng X."/>
        </authorList>
    </citation>
    <scope>NUCLEOTIDE SEQUENCE</scope>
    <source>
        <strain evidence="1">_KCTC 22039</strain>
    </source>
</reference>
<keyword evidence="2" id="KW-1185">Reference proteome</keyword>
<dbReference type="Proteomes" id="UP000624703">
    <property type="component" value="Unassembled WGS sequence"/>
</dbReference>
<proteinExistence type="predicted"/>
<comment type="caution">
    <text evidence="1">The sequence shown here is derived from an EMBL/GenBank/DDBJ whole genome shotgun (WGS) entry which is preliminary data.</text>
</comment>
<organism evidence="1 2">
    <name type="scientific">Persicirhabdus sediminis</name>
    <dbReference type="NCBI Taxonomy" id="454144"/>
    <lineage>
        <taxon>Bacteria</taxon>
        <taxon>Pseudomonadati</taxon>
        <taxon>Verrucomicrobiota</taxon>
        <taxon>Verrucomicrobiia</taxon>
        <taxon>Verrucomicrobiales</taxon>
        <taxon>Verrucomicrobiaceae</taxon>
        <taxon>Persicirhabdus</taxon>
    </lineage>
</organism>
<accession>A0A8J7SMH7</accession>
<sequence>MKIIHIFLIAASMTLISCSKKLDMTSEETADSSMEAIVKGMSEEEKAEFEHAIQAVAFEGENLFAMAADPAAAEKRMKERLHGKTAKQIIAESKKLEE</sequence>
<protein>
    <submittedName>
        <fullName evidence="1">Uncharacterized protein</fullName>
    </submittedName>
</protein>
<dbReference type="RefSeq" id="WP_200312101.1">
    <property type="nucleotide sequence ID" value="NZ_JAENIM010000043.1"/>
</dbReference>
<evidence type="ECO:0000313" key="1">
    <source>
        <dbReference type="EMBL" id="MBK1792085.1"/>
    </source>
</evidence>
<name>A0A8J7SMH7_9BACT</name>
<evidence type="ECO:0000313" key="2">
    <source>
        <dbReference type="Proteomes" id="UP000624703"/>
    </source>
</evidence>
<gene>
    <name evidence="1" type="ORF">JIN82_13065</name>
</gene>
<dbReference type="PROSITE" id="PS51257">
    <property type="entry name" value="PROKAR_LIPOPROTEIN"/>
    <property type="match status" value="1"/>
</dbReference>